<keyword evidence="7" id="KW-1185">Reference proteome</keyword>
<dbReference type="NCBIfam" id="NF005457">
    <property type="entry name" value="PRK07051.1"/>
    <property type="match status" value="1"/>
</dbReference>
<evidence type="ECO:0000256" key="2">
    <source>
        <dbReference type="ARBA" id="ARBA00017562"/>
    </source>
</evidence>
<dbReference type="CDD" id="cd06850">
    <property type="entry name" value="biotinyl_domain"/>
    <property type="match status" value="1"/>
</dbReference>
<protein>
    <recommendedName>
        <fullName evidence="2 4">Biotin carboxyl carrier protein of acetyl-CoA carboxylase</fullName>
    </recommendedName>
</protein>
<keyword evidence="4" id="KW-0275">Fatty acid biosynthesis</keyword>
<organism evidence="6 7">
    <name type="scientific">Hydrogenothermus marinus</name>
    <dbReference type="NCBI Taxonomy" id="133270"/>
    <lineage>
        <taxon>Bacteria</taxon>
        <taxon>Pseudomonadati</taxon>
        <taxon>Aquificota</taxon>
        <taxon>Aquificia</taxon>
        <taxon>Aquificales</taxon>
        <taxon>Hydrogenothermaceae</taxon>
        <taxon>Hydrogenothermus</taxon>
    </lineage>
</organism>
<dbReference type="NCBIfam" id="TIGR00531">
    <property type="entry name" value="BCCP"/>
    <property type="match status" value="1"/>
</dbReference>
<proteinExistence type="predicted"/>
<dbReference type="InterPro" id="IPR000089">
    <property type="entry name" value="Biotin_lipoyl"/>
</dbReference>
<dbReference type="UniPathway" id="UPA00094"/>
<accession>A0A3M0BTM0</accession>
<dbReference type="PROSITE" id="PS50968">
    <property type="entry name" value="BIOTINYL_LIPOYL"/>
    <property type="match status" value="1"/>
</dbReference>
<dbReference type="Proteomes" id="UP000280842">
    <property type="component" value="Unassembled WGS sequence"/>
</dbReference>
<dbReference type="RefSeq" id="WP_121922656.1">
    <property type="nucleotide sequence ID" value="NZ_REFO01000010.1"/>
</dbReference>
<dbReference type="InterPro" id="IPR011053">
    <property type="entry name" value="Single_hybrid_motif"/>
</dbReference>
<reference evidence="6 7" key="1">
    <citation type="submission" date="2018-10" db="EMBL/GenBank/DDBJ databases">
        <title>Genomic Encyclopedia of Archaeal and Bacterial Type Strains, Phase II (KMG-II): from individual species to whole genera.</title>
        <authorList>
            <person name="Goeker M."/>
        </authorList>
    </citation>
    <scope>NUCLEOTIDE SEQUENCE [LARGE SCALE GENOMIC DNA]</scope>
    <source>
        <strain evidence="6 7">VM1</strain>
    </source>
</reference>
<dbReference type="Gene3D" id="2.40.50.100">
    <property type="match status" value="1"/>
</dbReference>
<sequence length="151" mass="17057">MDNLIKILDEIIKKIEGKNIEEVSIETEEGKIKVKQYIGPKEIVSENYPKVEVKEVITSETPKVEVQKEEKKYHVIKSPLVGTFYRSPSPGAPPFVEEGDIVSKGQVLCIIEALKVMNEIESDINGKIVKILVENGQPVDYGQELFYIEPK</sequence>
<dbReference type="PANTHER" id="PTHR45266:SF3">
    <property type="entry name" value="OXALOACETATE DECARBOXYLASE ALPHA CHAIN"/>
    <property type="match status" value="1"/>
</dbReference>
<evidence type="ECO:0000313" key="7">
    <source>
        <dbReference type="Proteomes" id="UP000280842"/>
    </source>
</evidence>
<dbReference type="GO" id="GO:0006633">
    <property type="term" value="P:fatty acid biosynthetic process"/>
    <property type="evidence" value="ECO:0007669"/>
    <property type="project" value="UniProtKB-UniPathway"/>
</dbReference>
<keyword evidence="4" id="KW-0276">Fatty acid metabolism</keyword>
<comment type="caution">
    <text evidence="6">The sequence shown here is derived from an EMBL/GenBank/DDBJ whole genome shotgun (WGS) entry which is preliminary data.</text>
</comment>
<name>A0A3M0BTM0_9AQUI</name>
<dbReference type="SUPFAM" id="SSF51230">
    <property type="entry name" value="Single hybrid motif"/>
    <property type="match status" value="1"/>
</dbReference>
<keyword evidence="3 4" id="KW-0092">Biotin</keyword>
<dbReference type="InterPro" id="IPR001249">
    <property type="entry name" value="AcCoA_biotinCC"/>
</dbReference>
<evidence type="ECO:0000313" key="6">
    <source>
        <dbReference type="EMBL" id="RMA97895.1"/>
    </source>
</evidence>
<dbReference type="EMBL" id="REFO01000010">
    <property type="protein sequence ID" value="RMA97895.1"/>
    <property type="molecule type" value="Genomic_DNA"/>
</dbReference>
<evidence type="ECO:0000256" key="1">
    <source>
        <dbReference type="ARBA" id="ARBA00003761"/>
    </source>
</evidence>
<comment type="function">
    <text evidence="1 4">This protein is a component of the acetyl coenzyme A carboxylase complex; first, biotin carboxylase catalyzes the carboxylation of the carrier protein and then the transcarboxylase transfers the carboxyl group to form malonyl-CoA.</text>
</comment>
<evidence type="ECO:0000256" key="3">
    <source>
        <dbReference type="ARBA" id="ARBA00023267"/>
    </source>
</evidence>
<keyword evidence="4" id="KW-0444">Lipid biosynthesis</keyword>
<dbReference type="GO" id="GO:0009317">
    <property type="term" value="C:acetyl-CoA carboxylase complex"/>
    <property type="evidence" value="ECO:0007669"/>
    <property type="project" value="InterPro"/>
</dbReference>
<feature type="domain" description="Lipoyl-binding" evidence="5">
    <location>
        <begin position="73"/>
        <end position="149"/>
    </location>
</feature>
<keyword evidence="4" id="KW-0443">Lipid metabolism</keyword>
<dbReference type="Pfam" id="PF00364">
    <property type="entry name" value="Biotin_lipoyl"/>
    <property type="match status" value="1"/>
</dbReference>
<dbReference type="OrthoDB" id="9811735at2"/>
<dbReference type="PANTHER" id="PTHR45266">
    <property type="entry name" value="OXALOACETATE DECARBOXYLASE ALPHA CHAIN"/>
    <property type="match status" value="1"/>
</dbReference>
<dbReference type="InterPro" id="IPR050709">
    <property type="entry name" value="Biotin_Carboxyl_Carrier/Decarb"/>
</dbReference>
<dbReference type="PRINTS" id="PR01071">
    <property type="entry name" value="ACOABIOTINCC"/>
</dbReference>
<evidence type="ECO:0000256" key="4">
    <source>
        <dbReference type="RuleBase" id="RU364072"/>
    </source>
</evidence>
<dbReference type="GO" id="GO:0003989">
    <property type="term" value="F:acetyl-CoA carboxylase activity"/>
    <property type="evidence" value="ECO:0007669"/>
    <property type="project" value="InterPro"/>
</dbReference>
<gene>
    <name evidence="6" type="ORF">CLV39_0526</name>
</gene>
<comment type="pathway">
    <text evidence="4">Lipid metabolism; fatty acid biosynthesis.</text>
</comment>
<dbReference type="AlphaFoldDB" id="A0A3M0BTM0"/>
<evidence type="ECO:0000259" key="5">
    <source>
        <dbReference type="PROSITE" id="PS50968"/>
    </source>
</evidence>